<dbReference type="GO" id="GO:2000012">
    <property type="term" value="P:regulation of auxin polar transport"/>
    <property type="evidence" value="ECO:0007669"/>
    <property type="project" value="InterPro"/>
</dbReference>
<sequence length="294" mass="32742">MEPTSESDMTELFHGFLAIGTLGSHEFAATDNDVQDEEDNDYYPSTPRFTMDHIAEKQTQEAITENELKLINDELEKVLNIGDDDDIASSGRNSHVSSSAGRFSHVSSITLSGNNNRISDVCPLQSYLLGTAAAATTTETAAAKKEQRTSLGELFQKTKQAEEMNSGVKSERDKSAVRLVKKMLKKKIVHAIDSETKLTKILQIFNRKVHPENYTAEESACNKKEKKNINDDEMMKNSESVPLVGCNNNYSGGTIRRSSSAEDIIIYPDQHPIINKNANEFWVNTDSDYLVLEL</sequence>
<dbReference type="OrthoDB" id="780166at2759"/>
<dbReference type="AlphaFoldDB" id="A0A022RAX4"/>
<dbReference type="KEGG" id="egt:105957998"/>
<dbReference type="EMBL" id="KI630522">
    <property type="protein sequence ID" value="EYU37396.1"/>
    <property type="molecule type" value="Genomic_DNA"/>
</dbReference>
<dbReference type="PANTHER" id="PTHR34959">
    <property type="entry name" value="PROTEIN LAZY 1"/>
    <property type="match status" value="1"/>
</dbReference>
<dbReference type="Proteomes" id="UP000030748">
    <property type="component" value="Unassembled WGS sequence"/>
</dbReference>
<organism evidence="1 2">
    <name type="scientific">Erythranthe guttata</name>
    <name type="common">Yellow monkey flower</name>
    <name type="synonym">Mimulus guttatus</name>
    <dbReference type="NCBI Taxonomy" id="4155"/>
    <lineage>
        <taxon>Eukaryota</taxon>
        <taxon>Viridiplantae</taxon>
        <taxon>Streptophyta</taxon>
        <taxon>Embryophyta</taxon>
        <taxon>Tracheophyta</taxon>
        <taxon>Spermatophyta</taxon>
        <taxon>Magnoliopsida</taxon>
        <taxon>eudicotyledons</taxon>
        <taxon>Gunneridae</taxon>
        <taxon>Pentapetalae</taxon>
        <taxon>asterids</taxon>
        <taxon>lamiids</taxon>
        <taxon>Lamiales</taxon>
        <taxon>Phrymaceae</taxon>
        <taxon>Erythranthe</taxon>
    </lineage>
</organism>
<dbReference type="STRING" id="4155.A0A022RAX4"/>
<proteinExistence type="predicted"/>
<dbReference type="GO" id="GO:0009630">
    <property type="term" value="P:gravitropism"/>
    <property type="evidence" value="ECO:0007669"/>
    <property type="project" value="InterPro"/>
</dbReference>
<reference evidence="1 2" key="1">
    <citation type="journal article" date="2013" name="Proc. Natl. Acad. Sci. U.S.A.">
        <title>Fine-scale variation in meiotic recombination in Mimulus inferred from population shotgun sequencing.</title>
        <authorList>
            <person name="Hellsten U."/>
            <person name="Wright K.M."/>
            <person name="Jenkins J."/>
            <person name="Shu S."/>
            <person name="Yuan Y."/>
            <person name="Wessler S.R."/>
            <person name="Schmutz J."/>
            <person name="Willis J.H."/>
            <person name="Rokhsar D.S."/>
        </authorList>
    </citation>
    <scope>NUCLEOTIDE SEQUENCE [LARGE SCALE GENOMIC DNA]</scope>
    <source>
        <strain evidence="2">cv. DUN x IM62</strain>
    </source>
</reference>
<evidence type="ECO:0000313" key="2">
    <source>
        <dbReference type="Proteomes" id="UP000030748"/>
    </source>
</evidence>
<keyword evidence="2" id="KW-1185">Reference proteome</keyword>
<dbReference type="eggNOG" id="ENOG502QRWV">
    <property type="taxonomic scope" value="Eukaryota"/>
</dbReference>
<name>A0A022RAX4_ERYGU</name>
<accession>A0A022RAX4</accession>
<protein>
    <recommendedName>
        <fullName evidence="3">Protein LAZY 1</fullName>
    </recommendedName>
</protein>
<dbReference type="InterPro" id="IPR038928">
    <property type="entry name" value="LAZY1"/>
</dbReference>
<evidence type="ECO:0008006" key="3">
    <source>
        <dbReference type="Google" id="ProtNLM"/>
    </source>
</evidence>
<dbReference type="OMA" id="MNETAIC"/>
<evidence type="ECO:0000313" key="1">
    <source>
        <dbReference type="EMBL" id="EYU37396.1"/>
    </source>
</evidence>
<gene>
    <name evidence="1" type="ORF">MIMGU_mgv1a011034mg</name>
</gene>
<dbReference type="PANTHER" id="PTHR34959:SF3">
    <property type="entry name" value="PROTEIN LAZY 1"/>
    <property type="match status" value="1"/>
</dbReference>